<organism evidence="1 2">
    <name type="scientific">Trichonephila clavata</name>
    <name type="common">Joro spider</name>
    <name type="synonym">Nephila clavata</name>
    <dbReference type="NCBI Taxonomy" id="2740835"/>
    <lineage>
        <taxon>Eukaryota</taxon>
        <taxon>Metazoa</taxon>
        <taxon>Ecdysozoa</taxon>
        <taxon>Arthropoda</taxon>
        <taxon>Chelicerata</taxon>
        <taxon>Arachnida</taxon>
        <taxon>Araneae</taxon>
        <taxon>Araneomorphae</taxon>
        <taxon>Entelegynae</taxon>
        <taxon>Araneoidea</taxon>
        <taxon>Nephilidae</taxon>
        <taxon>Trichonephila</taxon>
    </lineage>
</organism>
<comment type="caution">
    <text evidence="1">The sequence shown here is derived from an EMBL/GenBank/DDBJ whole genome shotgun (WGS) entry which is preliminary data.</text>
</comment>
<evidence type="ECO:0000313" key="1">
    <source>
        <dbReference type="EMBL" id="GFR21969.1"/>
    </source>
</evidence>
<name>A0A8X6LVY4_TRICU</name>
<accession>A0A8X6LVY4</accession>
<proteinExistence type="predicted"/>
<protein>
    <submittedName>
        <fullName evidence="1">Uncharacterized protein</fullName>
    </submittedName>
</protein>
<evidence type="ECO:0000313" key="2">
    <source>
        <dbReference type="Proteomes" id="UP000887116"/>
    </source>
</evidence>
<gene>
    <name evidence="1" type="ORF">TNCT_667361</name>
</gene>
<dbReference type="AlphaFoldDB" id="A0A8X6LVY4"/>
<dbReference type="EMBL" id="BMAO01018220">
    <property type="protein sequence ID" value="GFR21969.1"/>
    <property type="molecule type" value="Genomic_DNA"/>
</dbReference>
<keyword evidence="2" id="KW-1185">Reference proteome</keyword>
<sequence length="71" mass="8027">MPGILSTLAAVANIRATRSLSESSGEQDSSDVNNRGSIRILRWLRDWYHAQNVAFRNRNGNRGLRSENKIE</sequence>
<reference evidence="1" key="1">
    <citation type="submission" date="2020-07" db="EMBL/GenBank/DDBJ databases">
        <title>Multicomponent nature underlies the extraordinary mechanical properties of spider dragline silk.</title>
        <authorList>
            <person name="Kono N."/>
            <person name="Nakamura H."/>
            <person name="Mori M."/>
            <person name="Yoshida Y."/>
            <person name="Ohtoshi R."/>
            <person name="Malay A.D."/>
            <person name="Moran D.A.P."/>
            <person name="Tomita M."/>
            <person name="Numata K."/>
            <person name="Arakawa K."/>
        </authorList>
    </citation>
    <scope>NUCLEOTIDE SEQUENCE</scope>
</reference>
<dbReference type="Proteomes" id="UP000887116">
    <property type="component" value="Unassembled WGS sequence"/>
</dbReference>